<sequence>MMPRNQDCDLCGVFGRFSSHSNLEMSMDTATRPWVYSATHRVFLLWAGIIIHDNKEEGEKKPETQLPRGSAAKNRLSDSTPATNRRVVS</sequence>
<proteinExistence type="predicted"/>
<evidence type="ECO:0000256" key="1">
    <source>
        <dbReference type="SAM" id="MobiDB-lite"/>
    </source>
</evidence>
<dbReference type="GeneID" id="70125666"/>
<name>A0A9P8UBY2_9PEZI</name>
<gene>
    <name evidence="2" type="ORF">BKA67DRAFT_413730</name>
</gene>
<evidence type="ECO:0000313" key="2">
    <source>
        <dbReference type="EMBL" id="KAH6646697.1"/>
    </source>
</evidence>
<reference evidence="2" key="1">
    <citation type="journal article" date="2021" name="Nat. Commun.">
        <title>Genetic determinants of endophytism in the Arabidopsis root mycobiome.</title>
        <authorList>
            <person name="Mesny F."/>
            <person name="Miyauchi S."/>
            <person name="Thiergart T."/>
            <person name="Pickel B."/>
            <person name="Atanasova L."/>
            <person name="Karlsson M."/>
            <person name="Huettel B."/>
            <person name="Barry K.W."/>
            <person name="Haridas S."/>
            <person name="Chen C."/>
            <person name="Bauer D."/>
            <person name="Andreopoulos W."/>
            <person name="Pangilinan J."/>
            <person name="LaButti K."/>
            <person name="Riley R."/>
            <person name="Lipzen A."/>
            <person name="Clum A."/>
            <person name="Drula E."/>
            <person name="Henrissat B."/>
            <person name="Kohler A."/>
            <person name="Grigoriev I.V."/>
            <person name="Martin F.M."/>
            <person name="Hacquard S."/>
        </authorList>
    </citation>
    <scope>NUCLEOTIDE SEQUENCE</scope>
    <source>
        <strain evidence="2">MPI-SDFR-AT-0073</strain>
    </source>
</reference>
<protein>
    <submittedName>
        <fullName evidence="2">Uncharacterized protein</fullName>
    </submittedName>
</protein>
<accession>A0A9P8UBY2</accession>
<dbReference type="AlphaFoldDB" id="A0A9P8UBY2"/>
<evidence type="ECO:0000313" key="3">
    <source>
        <dbReference type="Proteomes" id="UP000758603"/>
    </source>
</evidence>
<dbReference type="Proteomes" id="UP000758603">
    <property type="component" value="Unassembled WGS sequence"/>
</dbReference>
<keyword evidence="3" id="KW-1185">Reference proteome</keyword>
<comment type="caution">
    <text evidence="2">The sequence shown here is derived from an EMBL/GenBank/DDBJ whole genome shotgun (WGS) entry which is preliminary data.</text>
</comment>
<feature type="region of interest" description="Disordered" evidence="1">
    <location>
        <begin position="56"/>
        <end position="89"/>
    </location>
</feature>
<dbReference type="RefSeq" id="XP_045953211.1">
    <property type="nucleotide sequence ID" value="XM_046096774.1"/>
</dbReference>
<dbReference type="EMBL" id="JAGPXC010000009">
    <property type="protein sequence ID" value="KAH6646697.1"/>
    <property type="molecule type" value="Genomic_DNA"/>
</dbReference>
<organism evidence="2 3">
    <name type="scientific">Truncatella angustata</name>
    <dbReference type="NCBI Taxonomy" id="152316"/>
    <lineage>
        <taxon>Eukaryota</taxon>
        <taxon>Fungi</taxon>
        <taxon>Dikarya</taxon>
        <taxon>Ascomycota</taxon>
        <taxon>Pezizomycotina</taxon>
        <taxon>Sordariomycetes</taxon>
        <taxon>Xylariomycetidae</taxon>
        <taxon>Amphisphaeriales</taxon>
        <taxon>Sporocadaceae</taxon>
        <taxon>Truncatella</taxon>
    </lineage>
</organism>